<evidence type="ECO:0000313" key="16">
    <source>
        <dbReference type="EMBL" id="KAK1133442.1"/>
    </source>
</evidence>
<dbReference type="Gene3D" id="4.10.80.40">
    <property type="entry name" value="succinate dehydrogenase protein domain"/>
    <property type="match status" value="1"/>
</dbReference>
<feature type="domain" description="FAD-dependent oxidoreductase 2 FAD-binding" evidence="14">
    <location>
        <begin position="2"/>
        <end position="234"/>
    </location>
</feature>
<gene>
    <name evidence="16" type="ORF">K0M31_011250</name>
</gene>
<organism evidence="16 17">
    <name type="scientific">Melipona bicolor</name>
    <dbReference type="NCBI Taxonomy" id="60889"/>
    <lineage>
        <taxon>Eukaryota</taxon>
        <taxon>Metazoa</taxon>
        <taxon>Ecdysozoa</taxon>
        <taxon>Arthropoda</taxon>
        <taxon>Hexapoda</taxon>
        <taxon>Insecta</taxon>
        <taxon>Pterygota</taxon>
        <taxon>Neoptera</taxon>
        <taxon>Endopterygota</taxon>
        <taxon>Hymenoptera</taxon>
        <taxon>Apocrita</taxon>
        <taxon>Aculeata</taxon>
        <taxon>Apoidea</taxon>
        <taxon>Anthophila</taxon>
        <taxon>Apidae</taxon>
        <taxon>Melipona</taxon>
    </lineage>
</organism>
<proteinExistence type="inferred from homology"/>
<dbReference type="GO" id="GO:0050660">
    <property type="term" value="F:flavin adenine dinucleotide binding"/>
    <property type="evidence" value="ECO:0007669"/>
    <property type="project" value="TreeGrafter"/>
</dbReference>
<dbReference type="InterPro" id="IPR027477">
    <property type="entry name" value="Succ_DH/fumarate_Rdtase_cat_sf"/>
</dbReference>
<evidence type="ECO:0000256" key="4">
    <source>
        <dbReference type="ARBA" id="ARBA00012792"/>
    </source>
</evidence>
<keyword evidence="9" id="KW-0249">Electron transport</keyword>
<protein>
    <recommendedName>
        <fullName evidence="4">succinate dehydrogenase</fullName>
        <ecNumber evidence="4">1.3.5.1</ecNumber>
    </recommendedName>
</protein>
<evidence type="ECO:0000256" key="12">
    <source>
        <dbReference type="ARBA" id="ARBA00023136"/>
    </source>
</evidence>
<dbReference type="PANTHER" id="PTHR11632">
    <property type="entry name" value="SUCCINATE DEHYDROGENASE 2 FLAVOPROTEIN SUBUNIT"/>
    <property type="match status" value="1"/>
</dbReference>
<evidence type="ECO:0000256" key="10">
    <source>
        <dbReference type="ARBA" id="ARBA00023002"/>
    </source>
</evidence>
<keyword evidence="17" id="KW-1185">Reference proteome</keyword>
<evidence type="ECO:0000256" key="9">
    <source>
        <dbReference type="ARBA" id="ARBA00022982"/>
    </source>
</evidence>
<dbReference type="InterPro" id="IPR003953">
    <property type="entry name" value="FAD-dep_OxRdtase_2_FAD-bd"/>
</dbReference>
<dbReference type="GO" id="GO:0008177">
    <property type="term" value="F:succinate dehydrogenase (quinone) activity"/>
    <property type="evidence" value="ECO:0007669"/>
    <property type="project" value="UniProtKB-EC"/>
</dbReference>
<keyword evidence="10" id="KW-0560">Oxidoreductase</keyword>
<dbReference type="Gene3D" id="3.50.50.60">
    <property type="entry name" value="FAD/NAD(P)-binding domain"/>
    <property type="match status" value="1"/>
</dbReference>
<dbReference type="Gene3D" id="1.20.58.100">
    <property type="entry name" value="Fumarate reductase/succinate dehydrogenase flavoprotein-like, C-terminal domain"/>
    <property type="match status" value="1"/>
</dbReference>
<keyword evidence="6" id="KW-0285">Flavoprotein</keyword>
<evidence type="ECO:0000256" key="5">
    <source>
        <dbReference type="ARBA" id="ARBA00022448"/>
    </source>
</evidence>
<evidence type="ECO:0000256" key="2">
    <source>
        <dbReference type="ARBA" id="ARBA00004443"/>
    </source>
</evidence>
<accession>A0AA40G9D9</accession>
<keyword evidence="8" id="KW-0274">FAD</keyword>
<comment type="subcellular location">
    <subcellularLocation>
        <location evidence="2">Mitochondrion inner membrane</location>
        <topology evidence="2">Peripheral membrane protein</topology>
        <orientation evidence="2">Matrix side</orientation>
    </subcellularLocation>
</comment>
<keyword evidence="7" id="KW-0999">Mitochondrion inner membrane</keyword>
<reference evidence="16" key="1">
    <citation type="submission" date="2021-10" db="EMBL/GenBank/DDBJ databases">
        <title>Melipona bicolor Genome sequencing and assembly.</title>
        <authorList>
            <person name="Araujo N.S."/>
            <person name="Arias M.C."/>
        </authorList>
    </citation>
    <scope>NUCLEOTIDE SEQUENCE</scope>
    <source>
        <strain evidence="16">USP_2M_L1-L4_2017</strain>
        <tissue evidence="16">Whole body</tissue>
    </source>
</reference>
<dbReference type="PANTHER" id="PTHR11632:SF51">
    <property type="entry name" value="SUCCINATE DEHYDROGENASE [UBIQUINONE] FLAVOPROTEIN SUBUNIT, MITOCHONDRIAL"/>
    <property type="match status" value="1"/>
</dbReference>
<evidence type="ECO:0000256" key="13">
    <source>
        <dbReference type="PIRSR" id="PIRSR630664-50"/>
    </source>
</evidence>
<dbReference type="SUPFAM" id="SSF56425">
    <property type="entry name" value="Succinate dehydrogenase/fumarate reductase flavoprotein, catalytic domain"/>
    <property type="match status" value="1"/>
</dbReference>
<comment type="caution">
    <text evidence="16">The sequence shown here is derived from an EMBL/GenBank/DDBJ whole genome shotgun (WGS) entry which is preliminary data.</text>
</comment>
<evidence type="ECO:0000259" key="15">
    <source>
        <dbReference type="Pfam" id="PF02910"/>
    </source>
</evidence>
<dbReference type="InterPro" id="IPR037099">
    <property type="entry name" value="Fum_R/Succ_DH_flav-like_C_sf"/>
</dbReference>
<dbReference type="EMBL" id="JAHYIQ010000003">
    <property type="protein sequence ID" value="KAK1133442.1"/>
    <property type="molecule type" value="Genomic_DNA"/>
</dbReference>
<name>A0AA40G9D9_9HYME</name>
<keyword evidence="5" id="KW-0813">Transport</keyword>
<evidence type="ECO:0000256" key="6">
    <source>
        <dbReference type="ARBA" id="ARBA00022630"/>
    </source>
</evidence>
<dbReference type="InterPro" id="IPR036188">
    <property type="entry name" value="FAD/NAD-bd_sf"/>
</dbReference>
<comment type="cofactor">
    <cofactor evidence="1">
        <name>FAD</name>
        <dbReference type="ChEBI" id="CHEBI:57692"/>
    </cofactor>
</comment>
<evidence type="ECO:0000256" key="11">
    <source>
        <dbReference type="ARBA" id="ARBA00023128"/>
    </source>
</evidence>
<feature type="domain" description="Fumarate reductase/succinate dehydrogenase flavoprotein-like C-terminal" evidence="15">
    <location>
        <begin position="289"/>
        <end position="441"/>
    </location>
</feature>
<dbReference type="GO" id="GO:0005743">
    <property type="term" value="C:mitochondrial inner membrane"/>
    <property type="evidence" value="ECO:0007669"/>
    <property type="project" value="UniProtKB-SubCell"/>
</dbReference>
<dbReference type="FunFam" id="1.20.58.100:FF:000001">
    <property type="entry name" value="Succinate dehydrogenase flavoprotein subunit (SdhA)"/>
    <property type="match status" value="1"/>
</dbReference>
<comment type="similarity">
    <text evidence="3">Belongs to the FAD-dependent oxidoreductase 2 family. FRD/SDH subfamily.</text>
</comment>
<dbReference type="EC" id="1.3.5.1" evidence="4"/>
<dbReference type="Proteomes" id="UP001177670">
    <property type="component" value="Unassembled WGS sequence"/>
</dbReference>
<dbReference type="SUPFAM" id="SSF46977">
    <property type="entry name" value="Succinate dehydrogenase/fumarate reductase flavoprotein C-terminal domain"/>
    <property type="match status" value="1"/>
</dbReference>
<evidence type="ECO:0000256" key="3">
    <source>
        <dbReference type="ARBA" id="ARBA00008040"/>
    </source>
</evidence>
<dbReference type="Pfam" id="PF02910">
    <property type="entry name" value="Succ_DH_flav_C"/>
    <property type="match status" value="1"/>
</dbReference>
<dbReference type="AlphaFoldDB" id="A0AA40G9D9"/>
<dbReference type="InterPro" id="IPR030664">
    <property type="entry name" value="SdhA/FrdA/AprA"/>
</dbReference>
<dbReference type="Gene3D" id="3.90.700.10">
    <property type="entry name" value="Succinate dehydrogenase/fumarate reductase flavoprotein, catalytic domain"/>
    <property type="match status" value="1"/>
</dbReference>
<evidence type="ECO:0000259" key="14">
    <source>
        <dbReference type="Pfam" id="PF00890"/>
    </source>
</evidence>
<dbReference type="FunFam" id="4.10.80.40:FF:000004">
    <property type="entry name" value="Succinate dehydrogenase [ubiquinone] flavoprotein subunit, mitochondrial"/>
    <property type="match status" value="1"/>
</dbReference>
<evidence type="ECO:0000313" key="17">
    <source>
        <dbReference type="Proteomes" id="UP001177670"/>
    </source>
</evidence>
<feature type="active site" description="Proton acceptor" evidence="13">
    <location>
        <position position="91"/>
    </location>
</feature>
<dbReference type="GO" id="GO:0009055">
    <property type="term" value="F:electron transfer activity"/>
    <property type="evidence" value="ECO:0007669"/>
    <property type="project" value="TreeGrafter"/>
</dbReference>
<evidence type="ECO:0000256" key="1">
    <source>
        <dbReference type="ARBA" id="ARBA00001974"/>
    </source>
</evidence>
<sequence length="441" mass="49770">MAMASRAGLPLEDMEFIQFHPTGICAAKKENENPHGQMLSAFNQSIFPLGMYGSGILITEGSRGEGGRLLNSKGEFFMERYAPIAKDLASRDIVSKAITIEIFEGSTDLTKLLSCIAWNTLVQLREKSFITLGVGHKKDHVYLQLHHLPVETLRTKLPGISHLAWVFAGVNVKKEPIPVIPTMHYNMGGVPTNWRAQVLTRENEEDSMIEGLWAVGETACLSVHGANRLGANSLLELMVFGKAIADQIDCMTRPGERHEDLPATIGEESICRFDATRYAKGCIPVAELREEMQQTMQKFCSVFRTCDVLQRGCREITRLYTCDLPDICVQDQSLIWNTELVEAIELQNMMLACMHTVYAAENRKESRGSHSREDFKERIDEYDYSKPLEGQKKRSFAEHWRKHTLTWARADGSISISYRPVIDTTLDETEAQHVPPSIRTY</sequence>
<keyword evidence="12" id="KW-0472">Membrane</keyword>
<evidence type="ECO:0000256" key="7">
    <source>
        <dbReference type="ARBA" id="ARBA00022792"/>
    </source>
</evidence>
<dbReference type="SUPFAM" id="SSF51905">
    <property type="entry name" value="FAD/NAD(P)-binding domain"/>
    <property type="match status" value="1"/>
</dbReference>
<evidence type="ECO:0000256" key="8">
    <source>
        <dbReference type="ARBA" id="ARBA00022827"/>
    </source>
</evidence>
<dbReference type="GO" id="GO:0006121">
    <property type="term" value="P:mitochondrial electron transport, succinate to ubiquinone"/>
    <property type="evidence" value="ECO:0007669"/>
    <property type="project" value="TreeGrafter"/>
</dbReference>
<dbReference type="InterPro" id="IPR015939">
    <property type="entry name" value="Fum_Rdtase/Succ_DH_flav-like_C"/>
</dbReference>
<dbReference type="Pfam" id="PF00890">
    <property type="entry name" value="FAD_binding_2"/>
    <property type="match status" value="1"/>
</dbReference>
<keyword evidence="11" id="KW-0496">Mitochondrion</keyword>